<proteinExistence type="predicted"/>
<evidence type="ECO:0000256" key="3">
    <source>
        <dbReference type="ARBA" id="ARBA00023163"/>
    </source>
</evidence>
<comment type="caution">
    <text evidence="7">The sequence shown here is derived from an EMBL/GenBank/DDBJ whole genome shotgun (WGS) entry which is preliminary data.</text>
</comment>
<sequence length="686" mass="79223">MTSFLHPESEFLRKIIGIIEENISNEEFGVSELAEKTNMSRSNLLRKVKKLSGLSVSVFIRQVRLYNAREMLKDDSVTVSEIAYRVGFNSTSYFTKCFREEFGYTPGEGKKVVEEKFDKPAKRENSVRKMGIVAAFILVAVIAVIYIYKFTDRGEPKVSYPEKTIAVLPFKNDSSDSTNIYFVNGLMEAILDNLQKIEDMEVTSRTSVEKYRGQTRTIPELSKELDVNYFVEGSGQKIGNRILLTIQLIDARKDKHIWSKRYERELEDIFSLQAEVARNIAFEIEAVITPVEEQRLEKIPTDNMVAYDYYLKGLEYTKAETSEGLEKALKNFRLAIEGDGRFAQAYAYVAICYYYMDIFQADKQYGLEINENADKALLYDSEAPESLIAKALFYMQDEQFELAVEYFEKVLEISPNSGWVHNFLSDIYASYIPNTEEYMSHAIQGIRAAIGEQDSATASITYLHLSNALAQTGFLKEAKTYVKKSLDYNPDNSYAVYLSIYIDLGETLDYEAGKKALLALLDEYPDRVDILQEAGKLYYFTKDYEESWKYYARFIALRERYNLDIYQPEDLKIGFVLENLGRKDEAQKYYDSFLEFARNDDSIYRNLSMGAYYAVTGDVEQGMANMKKMTDEENYIYWLVLFLDDDPILSMLSGHPDYQSTVESIKSNFWQEHDKMRKKLEAEGVI</sequence>
<keyword evidence="4" id="KW-0802">TPR repeat</keyword>
<dbReference type="InterPro" id="IPR019734">
    <property type="entry name" value="TPR_rpt"/>
</dbReference>
<dbReference type="PANTHER" id="PTHR43280:SF2">
    <property type="entry name" value="HTH-TYPE TRANSCRIPTIONAL REGULATOR EXSA"/>
    <property type="match status" value="1"/>
</dbReference>
<dbReference type="PANTHER" id="PTHR43280">
    <property type="entry name" value="ARAC-FAMILY TRANSCRIPTIONAL REGULATOR"/>
    <property type="match status" value="1"/>
</dbReference>
<dbReference type="InterPro" id="IPR011990">
    <property type="entry name" value="TPR-like_helical_dom_sf"/>
</dbReference>
<dbReference type="SUPFAM" id="SSF48452">
    <property type="entry name" value="TPR-like"/>
    <property type="match status" value="1"/>
</dbReference>
<dbReference type="EMBL" id="JAIXNE010000007">
    <property type="protein sequence ID" value="MCA6078923.1"/>
    <property type="molecule type" value="Genomic_DNA"/>
</dbReference>
<feature type="repeat" description="TPR" evidence="4">
    <location>
        <begin position="459"/>
        <end position="492"/>
    </location>
</feature>
<evidence type="ECO:0000256" key="1">
    <source>
        <dbReference type="ARBA" id="ARBA00023015"/>
    </source>
</evidence>
<dbReference type="Proteomes" id="UP001139409">
    <property type="component" value="Unassembled WGS sequence"/>
</dbReference>
<dbReference type="GO" id="GO:0003700">
    <property type="term" value="F:DNA-binding transcription factor activity"/>
    <property type="evidence" value="ECO:0007669"/>
    <property type="project" value="InterPro"/>
</dbReference>
<dbReference type="RefSeq" id="WP_225699782.1">
    <property type="nucleotide sequence ID" value="NZ_JAIXNE010000007.1"/>
</dbReference>
<keyword evidence="2" id="KW-0238">DNA-binding</keyword>
<organism evidence="7 8">
    <name type="scientific">Fulvivirga sedimenti</name>
    <dbReference type="NCBI Taxonomy" id="2879465"/>
    <lineage>
        <taxon>Bacteria</taxon>
        <taxon>Pseudomonadati</taxon>
        <taxon>Bacteroidota</taxon>
        <taxon>Cytophagia</taxon>
        <taxon>Cytophagales</taxon>
        <taxon>Fulvivirgaceae</taxon>
        <taxon>Fulvivirga</taxon>
    </lineage>
</organism>
<dbReference type="InterPro" id="IPR009057">
    <property type="entry name" value="Homeodomain-like_sf"/>
</dbReference>
<keyword evidence="3" id="KW-0804">Transcription</keyword>
<keyword evidence="5" id="KW-0812">Transmembrane</keyword>
<feature type="repeat" description="TPR" evidence="4">
    <location>
        <begin position="384"/>
        <end position="417"/>
    </location>
</feature>
<keyword evidence="5" id="KW-1133">Transmembrane helix</keyword>
<dbReference type="Pfam" id="PF12833">
    <property type="entry name" value="HTH_18"/>
    <property type="match status" value="1"/>
</dbReference>
<keyword evidence="5" id="KW-0472">Membrane</keyword>
<dbReference type="InterPro" id="IPR020449">
    <property type="entry name" value="Tscrpt_reg_AraC-type_HTH"/>
</dbReference>
<dbReference type="PROSITE" id="PS01124">
    <property type="entry name" value="HTH_ARAC_FAMILY_2"/>
    <property type="match status" value="1"/>
</dbReference>
<accession>A0A9X1HXM7</accession>
<evidence type="ECO:0000313" key="8">
    <source>
        <dbReference type="Proteomes" id="UP001139409"/>
    </source>
</evidence>
<evidence type="ECO:0000256" key="2">
    <source>
        <dbReference type="ARBA" id="ARBA00023125"/>
    </source>
</evidence>
<keyword evidence="1" id="KW-0805">Transcription regulation</keyword>
<evidence type="ECO:0000259" key="6">
    <source>
        <dbReference type="PROSITE" id="PS01124"/>
    </source>
</evidence>
<dbReference type="PRINTS" id="PR00032">
    <property type="entry name" value="HTHARAC"/>
</dbReference>
<dbReference type="AlphaFoldDB" id="A0A9X1HXM7"/>
<dbReference type="InterPro" id="IPR018062">
    <property type="entry name" value="HTH_AraC-typ_CS"/>
</dbReference>
<evidence type="ECO:0000313" key="7">
    <source>
        <dbReference type="EMBL" id="MCA6078923.1"/>
    </source>
</evidence>
<dbReference type="PROSITE" id="PS50005">
    <property type="entry name" value="TPR"/>
    <property type="match status" value="2"/>
</dbReference>
<reference evidence="7" key="1">
    <citation type="submission" date="2021-09" db="EMBL/GenBank/DDBJ databases">
        <title>Fulvivirga sp. isolated from coastal sediment.</title>
        <authorList>
            <person name="Yu H."/>
        </authorList>
    </citation>
    <scope>NUCLEOTIDE SEQUENCE</scope>
    <source>
        <strain evidence="7">1062</strain>
    </source>
</reference>
<dbReference type="Gene3D" id="3.40.50.10070">
    <property type="entry name" value="TolB, N-terminal domain"/>
    <property type="match status" value="1"/>
</dbReference>
<protein>
    <submittedName>
        <fullName evidence="7">Helix-turn-helix domain-containing protein</fullName>
    </submittedName>
</protein>
<dbReference type="SMART" id="SM00342">
    <property type="entry name" value="HTH_ARAC"/>
    <property type="match status" value="1"/>
</dbReference>
<feature type="domain" description="HTH araC/xylS-type" evidence="6">
    <location>
        <begin position="13"/>
        <end position="112"/>
    </location>
</feature>
<keyword evidence="8" id="KW-1185">Reference proteome</keyword>
<dbReference type="PROSITE" id="PS00041">
    <property type="entry name" value="HTH_ARAC_FAMILY_1"/>
    <property type="match status" value="1"/>
</dbReference>
<dbReference type="InterPro" id="IPR018060">
    <property type="entry name" value="HTH_AraC"/>
</dbReference>
<evidence type="ECO:0000256" key="4">
    <source>
        <dbReference type="PROSITE-ProRule" id="PRU00339"/>
    </source>
</evidence>
<dbReference type="Gene3D" id="1.10.10.60">
    <property type="entry name" value="Homeodomain-like"/>
    <property type="match status" value="1"/>
</dbReference>
<evidence type="ECO:0000256" key="5">
    <source>
        <dbReference type="SAM" id="Phobius"/>
    </source>
</evidence>
<dbReference type="Gene3D" id="1.25.40.10">
    <property type="entry name" value="Tetratricopeptide repeat domain"/>
    <property type="match status" value="2"/>
</dbReference>
<dbReference type="SUPFAM" id="SSF46689">
    <property type="entry name" value="Homeodomain-like"/>
    <property type="match status" value="1"/>
</dbReference>
<dbReference type="Pfam" id="PF13181">
    <property type="entry name" value="TPR_8"/>
    <property type="match status" value="3"/>
</dbReference>
<dbReference type="GO" id="GO:0043565">
    <property type="term" value="F:sequence-specific DNA binding"/>
    <property type="evidence" value="ECO:0007669"/>
    <property type="project" value="InterPro"/>
</dbReference>
<feature type="transmembrane region" description="Helical" evidence="5">
    <location>
        <begin position="130"/>
        <end position="148"/>
    </location>
</feature>
<gene>
    <name evidence="7" type="ORF">LDX50_28875</name>
</gene>
<dbReference type="SMART" id="SM00028">
    <property type="entry name" value="TPR"/>
    <property type="match status" value="4"/>
</dbReference>
<name>A0A9X1HXM7_9BACT</name>